<dbReference type="RefSeq" id="WP_259094850.1">
    <property type="nucleotide sequence ID" value="NZ_CP130454.1"/>
</dbReference>
<sequence length="419" mass="47158">MRLLKFNLIKFWIVAILFIIPSHSFAQRWKYCLLVVPESYPLRWGEVEPPDADMVAMPPGLDTSRTIPTSPGCYKVGTDGFVLYYSVEDAGLVGGLFVIVWDEITGETVWERYYSPVWREGLISLEGLVLPSYITVLGFQVTWVGYGMMFTRFTVFVVLDEPKAPMNPAWVNLLRYSCRWGRGTSNLDDAAKAITFGVFYQRPGFAYPRDTGSRWLDDTSTPPNFMLKAPLDRWSAGEWTKGNCADVSCFTMLALCSVGLDFSVRQLTGTLLPPPPYCGRNCPPPWEDGPIGFHFHTNDICSIGSDPTVDWTYKWWAWAWHQVCVLTGAPDPPSNAAGIWDPTAAQKEDLNGNGYRNPPAHHPNHLWWQKDYWQKSHTQVPGAWLGLVNEPIQGANDPQLYGLGTWKCGVSADPWIPPP</sequence>
<organism evidence="1 2">
    <name type="scientific">Candidatus Fervidibacter sacchari</name>
    <dbReference type="NCBI Taxonomy" id="1448929"/>
    <lineage>
        <taxon>Bacteria</taxon>
        <taxon>Candidatus Fervidibacterota</taxon>
        <taxon>Candidatus Fervidibacter</taxon>
    </lineage>
</organism>
<dbReference type="Proteomes" id="UP001204798">
    <property type="component" value="Unassembled WGS sequence"/>
</dbReference>
<accession>A0ABT2EPJ2</accession>
<keyword evidence="2" id="KW-1185">Reference proteome</keyword>
<proteinExistence type="predicted"/>
<protein>
    <recommendedName>
        <fullName evidence="3">Transglutaminase-like domain-containing protein</fullName>
    </recommendedName>
</protein>
<gene>
    <name evidence="1" type="ORF">M2350_001205</name>
</gene>
<reference evidence="1 2" key="1">
    <citation type="submission" date="2022-08" db="EMBL/GenBank/DDBJ databases">
        <title>Bacterial and archaeal communities from various locations to study Microbial Dark Matter (Phase II).</title>
        <authorList>
            <person name="Stepanauskas R."/>
        </authorList>
    </citation>
    <scope>NUCLEOTIDE SEQUENCE [LARGE SCALE GENOMIC DNA]</scope>
    <source>
        <strain evidence="1 2">PD1</strain>
    </source>
</reference>
<evidence type="ECO:0008006" key="3">
    <source>
        <dbReference type="Google" id="ProtNLM"/>
    </source>
</evidence>
<evidence type="ECO:0000313" key="2">
    <source>
        <dbReference type="Proteomes" id="UP001204798"/>
    </source>
</evidence>
<evidence type="ECO:0000313" key="1">
    <source>
        <dbReference type="EMBL" id="MCS3918805.1"/>
    </source>
</evidence>
<name>A0ABT2EPJ2_9BACT</name>
<dbReference type="EMBL" id="JANUCP010000002">
    <property type="protein sequence ID" value="MCS3918805.1"/>
    <property type="molecule type" value="Genomic_DNA"/>
</dbReference>
<comment type="caution">
    <text evidence="1">The sequence shown here is derived from an EMBL/GenBank/DDBJ whole genome shotgun (WGS) entry which is preliminary data.</text>
</comment>